<keyword evidence="6" id="KW-0832">Ubl conjugation</keyword>
<accession>A0A8C6VBH9</accession>
<keyword evidence="4" id="KW-0547">Nucleotide-binding</keyword>
<dbReference type="Pfam" id="PF17779">
    <property type="entry name" value="WHD_NOD2"/>
    <property type="match status" value="1"/>
</dbReference>
<dbReference type="Ensembl" id="ENSNNAT00000002600.1">
    <property type="protein sequence ID" value="ENSNNAP00000002475.1"/>
    <property type="gene ID" value="ENSNNAG00000001708.1"/>
</dbReference>
<dbReference type="SMART" id="SM00368">
    <property type="entry name" value="LRR_RI"/>
    <property type="match status" value="6"/>
</dbReference>
<dbReference type="GO" id="GO:0005524">
    <property type="term" value="F:ATP binding"/>
    <property type="evidence" value="ECO:0007669"/>
    <property type="project" value="UniProtKB-KW"/>
</dbReference>
<dbReference type="SUPFAM" id="SSF52047">
    <property type="entry name" value="RNI-like"/>
    <property type="match status" value="2"/>
</dbReference>
<evidence type="ECO:0000256" key="4">
    <source>
        <dbReference type="ARBA" id="ARBA00022741"/>
    </source>
</evidence>
<dbReference type="InterPro" id="IPR041075">
    <property type="entry name" value="NOD1/2_WH"/>
</dbReference>
<dbReference type="GO" id="GO:0005737">
    <property type="term" value="C:cytoplasm"/>
    <property type="evidence" value="ECO:0007669"/>
    <property type="project" value="UniProtKB-SubCell"/>
</dbReference>
<comment type="subcellular location">
    <subcellularLocation>
        <location evidence="1">Inflammasome</location>
    </subcellularLocation>
</comment>
<dbReference type="GeneTree" id="ENSGT00940000160873"/>
<keyword evidence="5" id="KW-0067">ATP-binding</keyword>
<dbReference type="Pfam" id="PF17776">
    <property type="entry name" value="NLRC4_HD2"/>
    <property type="match status" value="1"/>
</dbReference>
<dbReference type="PANTHER" id="PTHR45690:SF19">
    <property type="entry name" value="NACHT, LRR AND PYD DOMAINS-CONTAINING PROTEIN 3"/>
    <property type="match status" value="1"/>
</dbReference>
<name>A0A8C6VBH9_NAJNA</name>
<keyword evidence="3" id="KW-0677">Repeat</keyword>
<evidence type="ECO:0000256" key="5">
    <source>
        <dbReference type="ARBA" id="ARBA00022840"/>
    </source>
</evidence>
<dbReference type="OrthoDB" id="120976at2759"/>
<dbReference type="InterPro" id="IPR032675">
    <property type="entry name" value="LRR_dom_sf"/>
</dbReference>
<keyword evidence="7" id="KW-0395">Inflammatory response</keyword>
<dbReference type="AlphaFoldDB" id="A0A8C6VBH9"/>
<organism evidence="11 12">
    <name type="scientific">Naja naja</name>
    <name type="common">Indian cobra</name>
    <dbReference type="NCBI Taxonomy" id="35670"/>
    <lineage>
        <taxon>Eukaryota</taxon>
        <taxon>Metazoa</taxon>
        <taxon>Chordata</taxon>
        <taxon>Craniata</taxon>
        <taxon>Vertebrata</taxon>
        <taxon>Euteleostomi</taxon>
        <taxon>Lepidosauria</taxon>
        <taxon>Squamata</taxon>
        <taxon>Bifurcata</taxon>
        <taxon>Unidentata</taxon>
        <taxon>Episquamata</taxon>
        <taxon>Toxicofera</taxon>
        <taxon>Serpentes</taxon>
        <taxon>Colubroidea</taxon>
        <taxon>Elapidae</taxon>
        <taxon>Elapinae</taxon>
        <taxon>Naja</taxon>
    </lineage>
</organism>
<reference evidence="11" key="1">
    <citation type="submission" date="2025-08" db="UniProtKB">
        <authorList>
            <consortium name="Ensembl"/>
        </authorList>
    </citation>
    <scope>IDENTIFICATION</scope>
</reference>
<sequence>MCVIPLVSWIICTVIKQEMERGMDLQKTPCTLTAIYMLYLSSLLKFHHKESKENIQRKLKSFCSLAAEGIRKKQILFMEEEVKKHSLDQEQSLSLFLNQNIFKRDIHCIQTFSFIHLSFQEFFAALFCVLEGREKWHSQNPDRNLQTLLQRHDIYFESVFAVGFRFLFGFLNEENRMKDLKKDFRWQISDKSKDLLLKWIKDNINIKIYKIGLNWITQDNPTLYLYNSFNKRIHFYLEKEMLSYLYETQDENFVRNALSAITEINYHCTSDMELMILAYCLQHCQNLEYLCIQSPMSLYQADNELFLPRNEVRSRLANLQMDCEPLDEGYMEHFFKSLTKLRNLRVLRLEKLHFTESCSGLLVEVFRTNQKLKELNLILEDTNDIAMKLLCEELQHPDCKVETLEFQASRAAMIKYCSSHLAEVFRTNQTLKELKLYLDNIDDRAVEMLCKGLQHPDCKVEKLWLSGEAMTVSCSKHISGVFCKIRELLLVLKYPTEGAFQWVCQGLEHPDCKVEELRLFGKYMTRFGGMRLAGVLVKNQRLRKLWLWIQRLEVGMVKWLCAALQNLGCKIEKLCIHEEFLSKSSSSNFVGVLKRLRELQLFLCSLPDTVEEMLCEGLRHPDCKVEKLRLEGKFLKESFCRSFAEILHREQTTVRNLDLLSNDTNNEAVEMLCEGLKHPNCNVEKLGLGGKFLTEFFSSHLSDVFRKCQRLKELELFPINNIDTVVEMLCKGLKHSDCKLKVLRINGEYLKILCGHSLSFGRQIARIVKIIQNLQKLYFHGDCFSDYEMKLLCKELKDSRHKLEELWLNGKYIIQNGEWMEMDHTTRASSANVFSSCFPV</sequence>
<keyword evidence="2" id="KW-0963">Cytoplasm</keyword>
<evidence type="ECO:0000259" key="9">
    <source>
        <dbReference type="Pfam" id="PF17776"/>
    </source>
</evidence>
<evidence type="ECO:0000313" key="11">
    <source>
        <dbReference type="Ensembl" id="ENSNNAP00000002475.1"/>
    </source>
</evidence>
<protein>
    <submittedName>
        <fullName evidence="11">Uncharacterized protein</fullName>
    </submittedName>
</protein>
<dbReference type="Gene3D" id="3.80.10.10">
    <property type="entry name" value="Ribonuclease Inhibitor"/>
    <property type="match status" value="3"/>
</dbReference>
<feature type="domain" description="NACHT LRR and PYD" evidence="9">
    <location>
        <begin position="116"/>
        <end position="255"/>
    </location>
</feature>
<evidence type="ECO:0000313" key="12">
    <source>
        <dbReference type="Proteomes" id="UP000694559"/>
    </source>
</evidence>
<evidence type="ECO:0000256" key="3">
    <source>
        <dbReference type="ARBA" id="ARBA00022737"/>
    </source>
</evidence>
<dbReference type="GO" id="GO:0045087">
    <property type="term" value="P:innate immune response"/>
    <property type="evidence" value="ECO:0007669"/>
    <property type="project" value="UniProtKB-KW"/>
</dbReference>
<proteinExistence type="predicted"/>
<dbReference type="InterPro" id="IPR050637">
    <property type="entry name" value="NLRP_innate_immun_reg"/>
</dbReference>
<evidence type="ECO:0000259" key="10">
    <source>
        <dbReference type="Pfam" id="PF17779"/>
    </source>
</evidence>
<keyword evidence="8" id="KW-1271">Inflammasome</keyword>
<feature type="domain" description="NOD1/2 winged helix" evidence="10">
    <location>
        <begin position="59"/>
        <end position="114"/>
    </location>
</feature>
<evidence type="ECO:0000256" key="1">
    <source>
        <dbReference type="ARBA" id="ARBA00004110"/>
    </source>
</evidence>
<evidence type="ECO:0000256" key="2">
    <source>
        <dbReference type="ARBA" id="ARBA00022490"/>
    </source>
</evidence>
<reference evidence="11" key="2">
    <citation type="submission" date="2025-09" db="UniProtKB">
        <authorList>
            <consortium name="Ensembl"/>
        </authorList>
    </citation>
    <scope>IDENTIFICATION</scope>
</reference>
<evidence type="ECO:0000256" key="7">
    <source>
        <dbReference type="ARBA" id="ARBA00023198"/>
    </source>
</evidence>
<evidence type="ECO:0000256" key="6">
    <source>
        <dbReference type="ARBA" id="ARBA00022843"/>
    </source>
</evidence>
<dbReference type="Proteomes" id="UP000694559">
    <property type="component" value="Unplaced"/>
</dbReference>
<evidence type="ECO:0000256" key="8">
    <source>
        <dbReference type="ARBA" id="ARBA00023233"/>
    </source>
</evidence>
<dbReference type="PANTHER" id="PTHR45690">
    <property type="entry name" value="NACHT, LRR AND PYD DOMAINS-CONTAINING PROTEIN 12"/>
    <property type="match status" value="1"/>
</dbReference>
<keyword evidence="12" id="KW-1185">Reference proteome</keyword>
<dbReference type="InterPro" id="IPR041267">
    <property type="entry name" value="NLRP_HD2"/>
</dbReference>